<dbReference type="EMBL" id="UGGT01000001">
    <property type="protein sequence ID" value="STO20972.1"/>
    <property type="molecule type" value="Genomic_DNA"/>
</dbReference>
<evidence type="ECO:0000256" key="1">
    <source>
        <dbReference type="SAM" id="MobiDB-lite"/>
    </source>
</evidence>
<gene>
    <name evidence="2" type="ORF">NCTC11370_01033</name>
</gene>
<keyword evidence="3" id="KW-1185">Reference proteome</keyword>
<dbReference type="RefSeq" id="WP_010653256.1">
    <property type="nucleotide sequence ID" value="NZ_JAPHOS010000001.1"/>
</dbReference>
<dbReference type="AlphaFoldDB" id="A0A377G835"/>
<feature type="compositionally biased region" description="Polar residues" evidence="1">
    <location>
        <begin position="109"/>
        <end position="121"/>
    </location>
</feature>
<evidence type="ECO:0000313" key="3">
    <source>
        <dbReference type="Proteomes" id="UP000254554"/>
    </source>
</evidence>
<reference evidence="2 3" key="1">
    <citation type="submission" date="2018-06" db="EMBL/GenBank/DDBJ databases">
        <authorList>
            <consortium name="Pathogen Informatics"/>
            <person name="Doyle S."/>
        </authorList>
    </citation>
    <scope>NUCLEOTIDE SEQUENCE [LARGE SCALE GENOMIC DNA]</scope>
    <source>
        <strain evidence="2 3">NCTC11370</strain>
    </source>
</reference>
<protein>
    <recommendedName>
        <fullName evidence="4">Phasin protein</fullName>
    </recommendedName>
</protein>
<organism evidence="2 3">
    <name type="scientific">Fluoribacter dumoffii</name>
    <dbReference type="NCBI Taxonomy" id="463"/>
    <lineage>
        <taxon>Bacteria</taxon>
        <taxon>Pseudomonadati</taxon>
        <taxon>Pseudomonadota</taxon>
        <taxon>Gammaproteobacteria</taxon>
        <taxon>Legionellales</taxon>
        <taxon>Legionellaceae</taxon>
        <taxon>Fluoribacter</taxon>
    </lineage>
</organism>
<evidence type="ECO:0000313" key="2">
    <source>
        <dbReference type="EMBL" id="STO20972.1"/>
    </source>
</evidence>
<feature type="region of interest" description="Disordered" evidence="1">
    <location>
        <begin position="93"/>
        <end position="132"/>
    </location>
</feature>
<sequence>MSKEKEKNMFNEFNKPINNLLELNKKYFEELAKFSPNDIFNPKELGKKNINFFINNVNYFLEYMKNAFAIMENFSISVPEKLKNKGMDYANEMEKKVESTLPKNRSKSNKSTQGSESTTDAHAQLKYSEKLD</sequence>
<name>A0A377G835_9GAMM</name>
<accession>A0A377G835</accession>
<proteinExistence type="predicted"/>
<dbReference type="GeneID" id="93292363"/>
<dbReference type="Proteomes" id="UP000254554">
    <property type="component" value="Unassembled WGS sequence"/>
</dbReference>
<evidence type="ECO:0008006" key="4">
    <source>
        <dbReference type="Google" id="ProtNLM"/>
    </source>
</evidence>